<dbReference type="EMBL" id="JAROCY010000003">
    <property type="protein sequence ID" value="MDF8332469.1"/>
    <property type="molecule type" value="Genomic_DNA"/>
</dbReference>
<keyword evidence="4" id="KW-0800">Toxin</keyword>
<reference evidence="8 9" key="1">
    <citation type="submission" date="2023-03" db="EMBL/GenBank/DDBJ databases">
        <title>Novosphingobium cyanobacteriorum sp. nov., isolated from a eutrophic reservoir during the Microcystis bloom period.</title>
        <authorList>
            <person name="Kang M."/>
            <person name="Le V."/>
            <person name="Ko S.-R."/>
            <person name="Lee S.-A."/>
            <person name="Ahn C.-Y."/>
        </authorList>
    </citation>
    <scope>NUCLEOTIDE SEQUENCE [LARGE SCALE GENOMIC DNA]</scope>
    <source>
        <strain evidence="8 9">HBC54</strain>
    </source>
</reference>
<evidence type="ECO:0000256" key="2">
    <source>
        <dbReference type="ARBA" id="ARBA00004613"/>
    </source>
</evidence>
<dbReference type="PANTHER" id="PTHR38340:SF1">
    <property type="entry name" value="S-LAYER PROTEIN"/>
    <property type="match status" value="1"/>
</dbReference>
<dbReference type="PANTHER" id="PTHR38340">
    <property type="entry name" value="S-LAYER PROTEIN"/>
    <property type="match status" value="1"/>
</dbReference>
<dbReference type="PRINTS" id="PR01488">
    <property type="entry name" value="RTXTOXINA"/>
</dbReference>
<dbReference type="Gene3D" id="2.150.10.10">
    <property type="entry name" value="Serralysin-like metalloprotease, C-terminal"/>
    <property type="match status" value="5"/>
</dbReference>
<evidence type="ECO:0000256" key="4">
    <source>
        <dbReference type="ARBA" id="ARBA00022656"/>
    </source>
</evidence>
<evidence type="ECO:0000256" key="1">
    <source>
        <dbReference type="ARBA" id="ARBA00004370"/>
    </source>
</evidence>
<proteinExistence type="predicted"/>
<evidence type="ECO:0000256" key="5">
    <source>
        <dbReference type="ARBA" id="ARBA00022737"/>
    </source>
</evidence>
<accession>A0ABT6CEY4</accession>
<dbReference type="Pfam" id="PF00353">
    <property type="entry name" value="HemolysinCabind"/>
    <property type="match status" value="6"/>
</dbReference>
<sequence length="750" mass="78576">MAELSSLDPLPLVRGTSGDDTLYVSNRSDISALSGNDRIEIDGYGPDFSVNGGKGFDTLGIYEEHTLGAVYRFNSLVSVEKLEFHGSFDTYLAAFVQYSVPDGATGQVNIKLPGEISGSICDDESLIVNATGGMNNASVISLPKIVFTTSNPDWPVESQRFEEIILRADDDQDYTFRANSTIADQHVRQTLIGAGGNDTLIGSAGDDNLIDHGGTATQMLGGDGDDYMLLDFGRTAEPPTISGTINGGRGYDTLALQSPVVFTGNLQSTEEVDILSTMTLNGSLGKIEKLVLGQYEGYPFVGWHSADLYLTNAVELPRQLHLSGDGTIYVSGASQFDASHWIIDPDDDYPSQHLAIQIAGTAGDDRLIGSNTRLSFDPYDYLRYGDWFHATLGNDVIDGGTSLDLLDFDDATFSSGITLNLGTAAVQDIAPGATLSVRNIEEVTGTSFNDTITAAAFENTIHGGGGNDVLKARAGTGTLFGPQELPVGDTLFGDGGRDRLIGSTAGDKLYGGNGSDTLIGVSASSETGGDFMSGGDGDDRLVGSTAHDTIYGDAGDDVLLGSYGEAIASGDYLSGGDGNDRLTGSLASDTLDGGAGDDILIGRGGDGISAGDTLYGGDGDDLLVGGIGSDSFYTGAGEDHIRFNAIPTQQVFVDKVWWDSEGLDRIELSRATFTAFAKSGALSADAFYTGAGVTAAHDETDRILYDTTSGMLFYDADGNGTVRGAIPIARFYPVDGLVPVLEASDFLIVA</sequence>
<dbReference type="PRINTS" id="PR00313">
    <property type="entry name" value="CABNDNGRPT"/>
</dbReference>
<dbReference type="RefSeq" id="WP_277275641.1">
    <property type="nucleotide sequence ID" value="NZ_JAROCY010000003.1"/>
</dbReference>
<evidence type="ECO:0000256" key="7">
    <source>
        <dbReference type="ARBA" id="ARBA00023136"/>
    </source>
</evidence>
<name>A0ABT6CEY4_9SPHN</name>
<keyword evidence="5" id="KW-0677">Repeat</keyword>
<dbReference type="InterPro" id="IPR001343">
    <property type="entry name" value="Hemolysn_Ca-bd"/>
</dbReference>
<dbReference type="SUPFAM" id="SSF51120">
    <property type="entry name" value="beta-Roll"/>
    <property type="match status" value="3"/>
</dbReference>
<gene>
    <name evidence="8" type="ORF">POM99_04580</name>
</gene>
<comment type="subcellular location">
    <subcellularLocation>
        <location evidence="1">Membrane</location>
    </subcellularLocation>
    <subcellularLocation>
        <location evidence="2">Secreted</location>
    </subcellularLocation>
</comment>
<evidence type="ECO:0000313" key="9">
    <source>
        <dbReference type="Proteomes" id="UP001222770"/>
    </source>
</evidence>
<evidence type="ECO:0000313" key="8">
    <source>
        <dbReference type="EMBL" id="MDF8332469.1"/>
    </source>
</evidence>
<keyword evidence="6" id="KW-0843">Virulence</keyword>
<dbReference type="InterPro" id="IPR011049">
    <property type="entry name" value="Serralysin-like_metalloprot_C"/>
</dbReference>
<evidence type="ECO:0000256" key="3">
    <source>
        <dbReference type="ARBA" id="ARBA00022525"/>
    </source>
</evidence>
<dbReference type="InterPro" id="IPR003995">
    <property type="entry name" value="RTX_toxin_determinant-A"/>
</dbReference>
<protein>
    <submittedName>
        <fullName evidence="8">Calcium-binding protein</fullName>
    </submittedName>
</protein>
<evidence type="ECO:0000256" key="6">
    <source>
        <dbReference type="ARBA" id="ARBA00023026"/>
    </source>
</evidence>
<dbReference type="InterPro" id="IPR050557">
    <property type="entry name" value="RTX_toxin/Mannuronan_C5-epim"/>
</dbReference>
<organism evidence="8 9">
    <name type="scientific">Novosphingobium cyanobacteriorum</name>
    <dbReference type="NCBI Taxonomy" id="3024215"/>
    <lineage>
        <taxon>Bacteria</taxon>
        <taxon>Pseudomonadati</taxon>
        <taxon>Pseudomonadota</taxon>
        <taxon>Alphaproteobacteria</taxon>
        <taxon>Sphingomonadales</taxon>
        <taxon>Sphingomonadaceae</taxon>
        <taxon>Novosphingobium</taxon>
    </lineage>
</organism>
<keyword evidence="3" id="KW-0964">Secreted</keyword>
<keyword evidence="7" id="KW-0472">Membrane</keyword>
<dbReference type="Proteomes" id="UP001222770">
    <property type="component" value="Unassembled WGS sequence"/>
</dbReference>
<keyword evidence="9" id="KW-1185">Reference proteome</keyword>
<comment type="caution">
    <text evidence="8">The sequence shown here is derived from an EMBL/GenBank/DDBJ whole genome shotgun (WGS) entry which is preliminary data.</text>
</comment>